<protein>
    <submittedName>
        <fullName evidence="1">Phage tail protein I</fullName>
    </submittedName>
</protein>
<dbReference type="AlphaFoldDB" id="A0A926EIX7"/>
<sequence>MHSINNLSIKELLPSSISYDKQVIASCEAIDLEMKKLQSAIQKLYILPSIETLEEDMVDLMAKQFDAPYYDATLPLETKRSLVKNAINWHKKKGTVAAVEEVVTTIFGESTVEEWYEYGGEPHHFRITTTNISVDESFIRRFKDAAEHIKRKSSWLDEVIVLLASKLSMYVGFAVHTGDKITIRQEG</sequence>
<accession>A0A926EIX7</accession>
<dbReference type="NCBIfam" id="TIGR01634">
    <property type="entry name" value="tail_P2_I"/>
    <property type="match status" value="1"/>
</dbReference>
<comment type="caution">
    <text evidence="1">The sequence shown here is derived from an EMBL/GenBank/DDBJ whole genome shotgun (WGS) entry which is preliminary data.</text>
</comment>
<evidence type="ECO:0000313" key="2">
    <source>
        <dbReference type="Proteomes" id="UP000655830"/>
    </source>
</evidence>
<dbReference type="Pfam" id="PF09684">
    <property type="entry name" value="Tail_P2_I"/>
    <property type="match status" value="1"/>
</dbReference>
<name>A0A926EIX7_9FIRM</name>
<evidence type="ECO:0000313" key="1">
    <source>
        <dbReference type="EMBL" id="MBC8581239.1"/>
    </source>
</evidence>
<dbReference type="InterPro" id="IPR006521">
    <property type="entry name" value="Tail_protein_I"/>
</dbReference>
<keyword evidence="2" id="KW-1185">Reference proteome</keyword>
<dbReference type="Proteomes" id="UP000655830">
    <property type="component" value="Unassembled WGS sequence"/>
</dbReference>
<organism evidence="1 2">
    <name type="scientific">Zhenhengia yiwuensis</name>
    <dbReference type="NCBI Taxonomy" id="2763666"/>
    <lineage>
        <taxon>Bacteria</taxon>
        <taxon>Bacillati</taxon>
        <taxon>Bacillota</taxon>
        <taxon>Clostridia</taxon>
        <taxon>Lachnospirales</taxon>
        <taxon>Lachnospiraceae</taxon>
        <taxon>Zhenhengia</taxon>
    </lineage>
</organism>
<reference evidence="1" key="1">
    <citation type="submission" date="2020-08" db="EMBL/GenBank/DDBJ databases">
        <title>Genome public.</title>
        <authorList>
            <person name="Liu C."/>
            <person name="Sun Q."/>
        </authorList>
    </citation>
    <scope>NUCLEOTIDE SEQUENCE</scope>
    <source>
        <strain evidence="1">NSJ-12</strain>
    </source>
</reference>
<dbReference type="RefSeq" id="WP_249334069.1">
    <property type="nucleotide sequence ID" value="NZ_JACRSY010000041.1"/>
</dbReference>
<proteinExistence type="predicted"/>
<gene>
    <name evidence="1" type="ORF">H8718_17165</name>
</gene>
<dbReference type="EMBL" id="JACRSY010000041">
    <property type="protein sequence ID" value="MBC8581239.1"/>
    <property type="molecule type" value="Genomic_DNA"/>
</dbReference>